<dbReference type="Gene3D" id="3.40.1410.10">
    <property type="entry name" value="Chorismate lyase-like"/>
    <property type="match status" value="1"/>
</dbReference>
<dbReference type="KEGG" id="hcv:FTV88_0059"/>
<keyword evidence="2" id="KW-0238">DNA-binding</keyword>
<dbReference type="Pfam" id="PF07702">
    <property type="entry name" value="UTRA"/>
    <property type="match status" value="1"/>
</dbReference>
<dbReference type="SUPFAM" id="SSF64288">
    <property type="entry name" value="Chorismate lyase-like"/>
    <property type="match status" value="1"/>
</dbReference>
<dbReference type="InterPro" id="IPR011663">
    <property type="entry name" value="UTRA"/>
</dbReference>
<evidence type="ECO:0000256" key="1">
    <source>
        <dbReference type="ARBA" id="ARBA00023015"/>
    </source>
</evidence>
<accession>A0A5Q2MVP1</accession>
<dbReference type="InterPro" id="IPR050679">
    <property type="entry name" value="Bact_HTH_transcr_reg"/>
</dbReference>
<evidence type="ECO:0000256" key="3">
    <source>
        <dbReference type="ARBA" id="ARBA00023163"/>
    </source>
</evidence>
<dbReference type="Pfam" id="PF00392">
    <property type="entry name" value="GntR"/>
    <property type="match status" value="1"/>
</dbReference>
<evidence type="ECO:0000259" key="4">
    <source>
        <dbReference type="PROSITE" id="PS50949"/>
    </source>
</evidence>
<dbReference type="InterPro" id="IPR028978">
    <property type="entry name" value="Chorismate_lyase_/UTRA_dom_sf"/>
</dbReference>
<protein>
    <submittedName>
        <fullName evidence="5">GntR family transcriptional regulator</fullName>
    </submittedName>
</protein>
<dbReference type="Gene3D" id="1.10.10.10">
    <property type="entry name" value="Winged helix-like DNA-binding domain superfamily/Winged helix DNA-binding domain"/>
    <property type="match status" value="1"/>
</dbReference>
<dbReference type="SMART" id="SM00866">
    <property type="entry name" value="UTRA"/>
    <property type="match status" value="1"/>
</dbReference>
<keyword evidence="1" id="KW-0805">Transcription regulation</keyword>
<dbReference type="PANTHER" id="PTHR44846">
    <property type="entry name" value="MANNOSYL-D-GLYCERATE TRANSPORT/METABOLISM SYSTEM REPRESSOR MNGR-RELATED"/>
    <property type="match status" value="1"/>
</dbReference>
<dbReference type="GO" id="GO:0003677">
    <property type="term" value="F:DNA binding"/>
    <property type="evidence" value="ECO:0007669"/>
    <property type="project" value="UniProtKB-KW"/>
</dbReference>
<dbReference type="SUPFAM" id="SSF46785">
    <property type="entry name" value="Winged helix' DNA-binding domain"/>
    <property type="match status" value="1"/>
</dbReference>
<dbReference type="CDD" id="cd07377">
    <property type="entry name" value="WHTH_GntR"/>
    <property type="match status" value="1"/>
</dbReference>
<keyword evidence="6" id="KW-1185">Reference proteome</keyword>
<organism evidence="5 6">
    <name type="scientific">Heliorestis convoluta</name>
    <dbReference type="NCBI Taxonomy" id="356322"/>
    <lineage>
        <taxon>Bacteria</taxon>
        <taxon>Bacillati</taxon>
        <taxon>Bacillota</taxon>
        <taxon>Clostridia</taxon>
        <taxon>Eubacteriales</taxon>
        <taxon>Heliobacteriaceae</taxon>
        <taxon>Heliorestis</taxon>
    </lineage>
</organism>
<name>A0A5Q2MVP1_9FIRM</name>
<evidence type="ECO:0000256" key="2">
    <source>
        <dbReference type="ARBA" id="ARBA00023125"/>
    </source>
</evidence>
<dbReference type="PRINTS" id="PR00035">
    <property type="entry name" value="HTHGNTR"/>
</dbReference>
<dbReference type="GO" id="GO:0045892">
    <property type="term" value="P:negative regulation of DNA-templated transcription"/>
    <property type="evidence" value="ECO:0007669"/>
    <property type="project" value="TreeGrafter"/>
</dbReference>
<evidence type="ECO:0000313" key="5">
    <source>
        <dbReference type="EMBL" id="QGG46238.1"/>
    </source>
</evidence>
<dbReference type="InterPro" id="IPR036390">
    <property type="entry name" value="WH_DNA-bd_sf"/>
</dbReference>
<dbReference type="EMBL" id="CP045875">
    <property type="protein sequence ID" value="QGG46238.1"/>
    <property type="molecule type" value="Genomic_DNA"/>
</dbReference>
<dbReference type="SMART" id="SM00345">
    <property type="entry name" value="HTH_GNTR"/>
    <property type="match status" value="1"/>
</dbReference>
<sequence>MIDKNSKSPIYYQIEEWVKAQIENNTFKIDKLIPSEREFIERLGVSRHTVRQAIGNLVNQGYLYRIPGKGTFVKDRNLIIKENRYTSFSEDMAYIGKNLVNEVLSLEYQEASKSIANRLTIDEKNPVIKVRRIRKVDQLPLAYEMVFISQKIVPELPEEKARTSLLQFYEQEKDLKIGYASETVEAVLVTEKTAELLGLPLFSPLLLVRTKLFLDNGQQVHYMKSYFRGNKYKFSLKLHR</sequence>
<dbReference type="InterPro" id="IPR000524">
    <property type="entry name" value="Tscrpt_reg_HTH_GntR"/>
</dbReference>
<dbReference type="GO" id="GO:0003700">
    <property type="term" value="F:DNA-binding transcription factor activity"/>
    <property type="evidence" value="ECO:0007669"/>
    <property type="project" value="InterPro"/>
</dbReference>
<dbReference type="InterPro" id="IPR036388">
    <property type="entry name" value="WH-like_DNA-bd_sf"/>
</dbReference>
<evidence type="ECO:0000313" key="6">
    <source>
        <dbReference type="Proteomes" id="UP000366051"/>
    </source>
</evidence>
<gene>
    <name evidence="5" type="ORF">FTV88_0059</name>
</gene>
<dbReference type="AlphaFoldDB" id="A0A5Q2MVP1"/>
<dbReference type="RefSeq" id="WP_153723848.1">
    <property type="nucleotide sequence ID" value="NZ_CP045875.1"/>
</dbReference>
<dbReference type="Proteomes" id="UP000366051">
    <property type="component" value="Chromosome"/>
</dbReference>
<dbReference type="PROSITE" id="PS50949">
    <property type="entry name" value="HTH_GNTR"/>
    <property type="match status" value="1"/>
</dbReference>
<dbReference type="FunFam" id="1.10.10.10:FF:000079">
    <property type="entry name" value="GntR family transcriptional regulator"/>
    <property type="match status" value="1"/>
</dbReference>
<reference evidence="6" key="1">
    <citation type="submission" date="2019-11" db="EMBL/GenBank/DDBJ databases">
        <title>Genome sequence of Heliorestis convoluta strain HH, an alkaliphilic and minimalistic phototrophic bacterium from a soda lake in Egypt.</title>
        <authorList>
            <person name="Dewey E.D."/>
            <person name="Stokes L.M."/>
            <person name="Burchell B.M."/>
            <person name="Shaffer K.N."/>
            <person name="Huntington A.M."/>
            <person name="Baker J.M."/>
            <person name="Nadendla S."/>
            <person name="Giglio M.G."/>
            <person name="Touchman J.W."/>
            <person name="Blankenship R.E."/>
            <person name="Madigan M.T."/>
            <person name="Sattley W.M."/>
        </authorList>
    </citation>
    <scope>NUCLEOTIDE SEQUENCE [LARGE SCALE GENOMIC DNA]</scope>
    <source>
        <strain evidence="6">HH</strain>
    </source>
</reference>
<dbReference type="OrthoDB" id="457376at2"/>
<proteinExistence type="predicted"/>
<feature type="domain" description="HTH gntR-type" evidence="4">
    <location>
        <begin position="8"/>
        <end position="76"/>
    </location>
</feature>
<keyword evidence="3" id="KW-0804">Transcription</keyword>
<dbReference type="PANTHER" id="PTHR44846:SF1">
    <property type="entry name" value="MANNOSYL-D-GLYCERATE TRANSPORT_METABOLISM SYSTEM REPRESSOR MNGR-RELATED"/>
    <property type="match status" value="1"/>
</dbReference>